<evidence type="ECO:0000256" key="2">
    <source>
        <dbReference type="ARBA" id="ARBA00022980"/>
    </source>
</evidence>
<dbReference type="GO" id="GO:0003735">
    <property type="term" value="F:structural constituent of ribosome"/>
    <property type="evidence" value="ECO:0007669"/>
    <property type="project" value="InterPro"/>
</dbReference>
<dbReference type="HAMAP" id="MF_00368">
    <property type="entry name" value="Ribosomal_bL12"/>
    <property type="match status" value="1"/>
</dbReference>
<proteinExistence type="inferred from homology"/>
<name>A0A1Z5JIM6_FISSO</name>
<feature type="domain" description="Large ribosomal subunit protein bL12 C-terminal" evidence="5">
    <location>
        <begin position="161"/>
        <end position="227"/>
    </location>
</feature>
<feature type="region of interest" description="Disordered" evidence="4">
    <location>
        <begin position="44"/>
        <end position="66"/>
    </location>
</feature>
<organism evidence="6 7">
    <name type="scientific">Fistulifera solaris</name>
    <name type="common">Oleaginous diatom</name>
    <dbReference type="NCBI Taxonomy" id="1519565"/>
    <lineage>
        <taxon>Eukaryota</taxon>
        <taxon>Sar</taxon>
        <taxon>Stramenopiles</taxon>
        <taxon>Ochrophyta</taxon>
        <taxon>Bacillariophyta</taxon>
        <taxon>Bacillariophyceae</taxon>
        <taxon>Bacillariophycidae</taxon>
        <taxon>Naviculales</taxon>
        <taxon>Naviculaceae</taxon>
        <taxon>Fistulifera</taxon>
    </lineage>
</organism>
<evidence type="ECO:0000259" key="5">
    <source>
        <dbReference type="Pfam" id="PF00542"/>
    </source>
</evidence>
<dbReference type="InterPro" id="IPR014719">
    <property type="entry name" value="Ribosomal_bL12_C/ClpS-like"/>
</dbReference>
<dbReference type="OrthoDB" id="250175at2759"/>
<dbReference type="AlphaFoldDB" id="A0A1Z5JIM6"/>
<gene>
    <name evidence="6" type="ORF">FisN_5Lh244</name>
</gene>
<dbReference type="EMBL" id="BDSP01000074">
    <property type="protein sequence ID" value="GAX13860.1"/>
    <property type="molecule type" value="Genomic_DNA"/>
</dbReference>
<comment type="similarity">
    <text evidence="1">Belongs to the bacterial ribosomal protein bL12 family.</text>
</comment>
<feature type="compositionally biased region" description="Polar residues" evidence="4">
    <location>
        <begin position="53"/>
        <end position="65"/>
    </location>
</feature>
<dbReference type="GO" id="GO:1990904">
    <property type="term" value="C:ribonucleoprotein complex"/>
    <property type="evidence" value="ECO:0007669"/>
    <property type="project" value="UniProtKB-KW"/>
</dbReference>
<dbReference type="SUPFAM" id="SSF48300">
    <property type="entry name" value="Ribosomal protein L7/12, oligomerisation (N-terminal) domain"/>
    <property type="match status" value="1"/>
</dbReference>
<dbReference type="GO" id="GO:0006412">
    <property type="term" value="P:translation"/>
    <property type="evidence" value="ECO:0007669"/>
    <property type="project" value="InterPro"/>
</dbReference>
<evidence type="ECO:0000313" key="7">
    <source>
        <dbReference type="Proteomes" id="UP000198406"/>
    </source>
</evidence>
<feature type="region of interest" description="Disordered" evidence="4">
    <location>
        <begin position="1"/>
        <end position="32"/>
    </location>
</feature>
<protein>
    <recommendedName>
        <fullName evidence="5">Large ribosomal subunit protein bL12 C-terminal domain-containing protein</fullName>
    </recommendedName>
</protein>
<keyword evidence="3" id="KW-0687">Ribonucleoprotein</keyword>
<dbReference type="Gene3D" id="3.30.1390.10">
    <property type="match status" value="1"/>
</dbReference>
<evidence type="ECO:0000256" key="1">
    <source>
        <dbReference type="ARBA" id="ARBA00007197"/>
    </source>
</evidence>
<dbReference type="GO" id="GO:0005840">
    <property type="term" value="C:ribosome"/>
    <property type="evidence" value="ECO:0007669"/>
    <property type="project" value="UniProtKB-KW"/>
</dbReference>
<accession>A0A1Z5JIM6</accession>
<evidence type="ECO:0000313" key="6">
    <source>
        <dbReference type="EMBL" id="GAX13860.1"/>
    </source>
</evidence>
<dbReference type="InterPro" id="IPR013823">
    <property type="entry name" value="Ribosomal_bL12_C"/>
</dbReference>
<dbReference type="PANTHER" id="PTHR45987">
    <property type="entry name" value="39S RIBOSOMAL PROTEIN L12"/>
    <property type="match status" value="1"/>
</dbReference>
<dbReference type="InterPro" id="IPR036235">
    <property type="entry name" value="Ribosomal_bL12_oligo_N_sf"/>
</dbReference>
<evidence type="ECO:0000256" key="3">
    <source>
        <dbReference type="ARBA" id="ARBA00023274"/>
    </source>
</evidence>
<dbReference type="PANTHER" id="PTHR45987:SF4">
    <property type="entry name" value="LARGE RIBOSOMAL SUBUNIT PROTEIN BL12M"/>
    <property type="match status" value="1"/>
</dbReference>
<dbReference type="InParanoid" id="A0A1Z5JIM6"/>
<dbReference type="Pfam" id="PF00542">
    <property type="entry name" value="Ribosomal_L12"/>
    <property type="match status" value="1"/>
</dbReference>
<dbReference type="CDD" id="cd00387">
    <property type="entry name" value="Ribosomal_L7_L12"/>
    <property type="match status" value="1"/>
</dbReference>
<dbReference type="NCBIfam" id="TIGR00855">
    <property type="entry name" value="L12"/>
    <property type="match status" value="1"/>
</dbReference>
<dbReference type="InterPro" id="IPR000206">
    <property type="entry name" value="Ribosomal_bL12"/>
</dbReference>
<keyword evidence="7" id="KW-1185">Reference proteome</keyword>
<comment type="caution">
    <text evidence="6">The sequence shown here is derived from an EMBL/GenBank/DDBJ whole genome shotgun (WGS) entry which is preliminary data.</text>
</comment>
<feature type="compositionally biased region" description="Polar residues" evidence="4">
    <location>
        <begin position="1"/>
        <end position="22"/>
    </location>
</feature>
<dbReference type="SUPFAM" id="SSF54736">
    <property type="entry name" value="ClpS-like"/>
    <property type="match status" value="1"/>
</dbReference>
<sequence length="228" mass="24720">MSRMIHSTSLRWDESNASTVIPNNEAPKEYSTPELTRDAALHKAGLEDPDCPSWQNPLIHQNPPSDQVFKEDFASEEAFQAAVNPAPPLEDSSGAPPTPEYLNALADEIVNLTVLEMNELVNKMAEHYGFNEGMLSPDDVAAEDMGDGEEETEAPVAKTVFDVKLTGFDASSKIKVIKEVRAIAGLGLKEAKEFVEGVPGVLMKDLKQDKADEIKAKLEAVGATVEIA</sequence>
<reference evidence="6 7" key="1">
    <citation type="journal article" date="2015" name="Plant Cell">
        <title>Oil accumulation by the oleaginous diatom Fistulifera solaris as revealed by the genome and transcriptome.</title>
        <authorList>
            <person name="Tanaka T."/>
            <person name="Maeda Y."/>
            <person name="Veluchamy A."/>
            <person name="Tanaka M."/>
            <person name="Abida H."/>
            <person name="Marechal E."/>
            <person name="Bowler C."/>
            <person name="Muto M."/>
            <person name="Sunaga Y."/>
            <person name="Tanaka M."/>
            <person name="Yoshino T."/>
            <person name="Taniguchi T."/>
            <person name="Fukuda Y."/>
            <person name="Nemoto M."/>
            <person name="Matsumoto M."/>
            <person name="Wong P.S."/>
            <person name="Aburatani S."/>
            <person name="Fujibuchi W."/>
        </authorList>
    </citation>
    <scope>NUCLEOTIDE SEQUENCE [LARGE SCALE GENOMIC DNA]</scope>
    <source>
        <strain evidence="6 7">JPCC DA0580</strain>
    </source>
</reference>
<dbReference type="FunFam" id="3.30.1390.10:FF:000001">
    <property type="entry name" value="50S ribosomal protein L7/L12"/>
    <property type="match status" value="1"/>
</dbReference>
<evidence type="ECO:0000256" key="4">
    <source>
        <dbReference type="SAM" id="MobiDB-lite"/>
    </source>
</evidence>
<keyword evidence="2" id="KW-0689">Ribosomal protein</keyword>
<dbReference type="Proteomes" id="UP000198406">
    <property type="component" value="Unassembled WGS sequence"/>
</dbReference>
<dbReference type="Gene3D" id="1.20.5.710">
    <property type="entry name" value="Single helix bin"/>
    <property type="match status" value="1"/>
</dbReference>
<dbReference type="GO" id="GO:0003729">
    <property type="term" value="F:mRNA binding"/>
    <property type="evidence" value="ECO:0007669"/>
    <property type="project" value="TreeGrafter"/>
</dbReference>
<dbReference type="FunCoup" id="A0A1Z5JIM6">
    <property type="interactions" value="221"/>
</dbReference>